<dbReference type="EMBL" id="BMAT01011396">
    <property type="protein sequence ID" value="GFR72045.1"/>
    <property type="molecule type" value="Genomic_DNA"/>
</dbReference>
<evidence type="ECO:0000313" key="3">
    <source>
        <dbReference type="Proteomes" id="UP000762676"/>
    </source>
</evidence>
<evidence type="ECO:0000313" key="2">
    <source>
        <dbReference type="EMBL" id="GFR72045.1"/>
    </source>
</evidence>
<gene>
    <name evidence="2" type="ORF">ElyMa_005695600</name>
</gene>
<keyword evidence="3" id="KW-1185">Reference proteome</keyword>
<feature type="compositionally biased region" description="Low complexity" evidence="1">
    <location>
        <begin position="78"/>
        <end position="105"/>
    </location>
</feature>
<sequence length="119" mass="12875">MPSPEGCEALVLIQEGLTGIRPGISQGMMEVCREIQTRWDSWRNWLRDLAWLVGLGLELGLGQCLVVAEPQSVADCPRQSSLSSSSSSSWYLSSGSYSTSQRSGSEACNAHLNTVQIAN</sequence>
<dbReference type="AlphaFoldDB" id="A0AAV4FGQ7"/>
<name>A0AAV4FGQ7_9GAST</name>
<reference evidence="2 3" key="1">
    <citation type="journal article" date="2021" name="Elife">
        <title>Chloroplast acquisition without the gene transfer in kleptoplastic sea slugs, Plakobranchus ocellatus.</title>
        <authorList>
            <person name="Maeda T."/>
            <person name="Takahashi S."/>
            <person name="Yoshida T."/>
            <person name="Shimamura S."/>
            <person name="Takaki Y."/>
            <person name="Nagai Y."/>
            <person name="Toyoda A."/>
            <person name="Suzuki Y."/>
            <person name="Arimoto A."/>
            <person name="Ishii H."/>
            <person name="Satoh N."/>
            <person name="Nishiyama T."/>
            <person name="Hasebe M."/>
            <person name="Maruyama T."/>
            <person name="Minagawa J."/>
            <person name="Obokata J."/>
            <person name="Shigenobu S."/>
        </authorList>
    </citation>
    <scope>NUCLEOTIDE SEQUENCE [LARGE SCALE GENOMIC DNA]</scope>
</reference>
<proteinExistence type="predicted"/>
<comment type="caution">
    <text evidence="2">The sequence shown here is derived from an EMBL/GenBank/DDBJ whole genome shotgun (WGS) entry which is preliminary data.</text>
</comment>
<organism evidence="2 3">
    <name type="scientific">Elysia marginata</name>
    <dbReference type="NCBI Taxonomy" id="1093978"/>
    <lineage>
        <taxon>Eukaryota</taxon>
        <taxon>Metazoa</taxon>
        <taxon>Spiralia</taxon>
        <taxon>Lophotrochozoa</taxon>
        <taxon>Mollusca</taxon>
        <taxon>Gastropoda</taxon>
        <taxon>Heterobranchia</taxon>
        <taxon>Euthyneura</taxon>
        <taxon>Panpulmonata</taxon>
        <taxon>Sacoglossa</taxon>
        <taxon>Placobranchoidea</taxon>
        <taxon>Plakobranchidae</taxon>
        <taxon>Elysia</taxon>
    </lineage>
</organism>
<accession>A0AAV4FGQ7</accession>
<evidence type="ECO:0000256" key="1">
    <source>
        <dbReference type="SAM" id="MobiDB-lite"/>
    </source>
</evidence>
<feature type="region of interest" description="Disordered" evidence="1">
    <location>
        <begin position="75"/>
        <end position="106"/>
    </location>
</feature>
<protein>
    <submittedName>
        <fullName evidence="2">Uncharacterized protein</fullName>
    </submittedName>
</protein>
<dbReference type="Proteomes" id="UP000762676">
    <property type="component" value="Unassembled WGS sequence"/>
</dbReference>